<comment type="subcellular location">
    <subcellularLocation>
        <location evidence="1">Cell inner membrane</location>
        <topology evidence="1">Multi-pass membrane protein</topology>
    </subcellularLocation>
</comment>
<feature type="transmembrane region" description="Helical" evidence="3">
    <location>
        <begin position="278"/>
        <end position="297"/>
    </location>
</feature>
<dbReference type="Proteomes" id="UP000002748">
    <property type="component" value="Unassembled WGS sequence"/>
</dbReference>
<dbReference type="InterPro" id="IPR050375">
    <property type="entry name" value="MFS_TsgA-like"/>
</dbReference>
<reference evidence="4 5" key="1">
    <citation type="journal article" date="2012" name="Eukaryot. Cell">
        <title>Draft genome sequence of CBS 2479, the standard type strain of Trichosporon asahii.</title>
        <authorList>
            <person name="Yang R.Y."/>
            <person name="Li H.T."/>
            <person name="Zhu H."/>
            <person name="Zhou G.P."/>
            <person name="Wang M."/>
            <person name="Wang L."/>
        </authorList>
    </citation>
    <scope>NUCLEOTIDE SEQUENCE [LARGE SCALE GENOMIC DNA]</scope>
    <source>
        <strain evidence="5">ATCC 90039 / CBS 2479 / JCM 2466 / KCTC 7840 / NCYC 2677 / UAMH 7654</strain>
    </source>
</reference>
<evidence type="ECO:0000256" key="1">
    <source>
        <dbReference type="ARBA" id="ARBA00004429"/>
    </source>
</evidence>
<sequence length="468" mass="51669">MVAAQDYTDLSRSQLVISFSLVTSLFFLWGLSYGLLDVLNQHFLKIFHLTEVQTTLLQFAYFVAYLVVAPPMGMLMRRIGYKWGIHIGLTLFSIGAILFWPSAVYHQYGMFVAFTFLCGSGMATLETAANSYIVVLGPPKFAAFRLTLAQSFNGIATVIGPLIASRTFFNEDLDQDGNQLGTVQYVYLAMALFALCLNIGLAFCKLPEVRQAVKPEHVEFIKKEGYKGILKKYHTVFGFFAEFFYVGAQVAVASMAIFYITRQPGINPPISNAHASDLFSVCQAVFTIGRFVGVAYLRYIDSCFALFVHGSMLILFAILTSFVNGYGGIACLNLIFFFESVCYPVIFSIATSNLGPYATFGGGLLSAGVSGGAAWPSAQAALLHRVSAQRSYLVAMAGFVPLMTYGLVMWIVKCKRLGRWTILNRHLDGAVDHVPHSSDYDDRISEPEKEDIVMEESKDGKVAVVERL</sequence>
<feature type="transmembrane region" description="Helical" evidence="3">
    <location>
        <begin position="56"/>
        <end position="76"/>
    </location>
</feature>
<dbReference type="KEGG" id="tasa:A1Q1_00104"/>
<feature type="transmembrane region" description="Helical" evidence="3">
    <location>
        <begin position="184"/>
        <end position="204"/>
    </location>
</feature>
<feature type="transmembrane region" description="Helical" evidence="3">
    <location>
        <begin position="108"/>
        <end position="129"/>
    </location>
</feature>
<accession>J8TYE0</accession>
<feature type="transmembrane region" description="Helical" evidence="3">
    <location>
        <begin position="357"/>
        <end position="378"/>
    </location>
</feature>
<evidence type="ECO:0000256" key="3">
    <source>
        <dbReference type="SAM" id="Phobius"/>
    </source>
</evidence>
<comment type="caution">
    <text evidence="4">The sequence shown here is derived from an EMBL/GenBank/DDBJ whole genome shotgun (WGS) entry which is preliminary data.</text>
</comment>
<dbReference type="GO" id="GO:0005886">
    <property type="term" value="C:plasma membrane"/>
    <property type="evidence" value="ECO:0007669"/>
    <property type="project" value="UniProtKB-SubCell"/>
</dbReference>
<dbReference type="InterPro" id="IPR011701">
    <property type="entry name" value="MFS"/>
</dbReference>
<feature type="transmembrane region" description="Helical" evidence="3">
    <location>
        <begin position="141"/>
        <end position="164"/>
    </location>
</feature>
<evidence type="ECO:0008006" key="6">
    <source>
        <dbReference type="Google" id="ProtNLM"/>
    </source>
</evidence>
<dbReference type="Gene3D" id="1.20.1250.20">
    <property type="entry name" value="MFS general substrate transporter like domains"/>
    <property type="match status" value="2"/>
</dbReference>
<feature type="transmembrane region" description="Helical" evidence="3">
    <location>
        <begin position="83"/>
        <end position="102"/>
    </location>
</feature>
<dbReference type="VEuPathDB" id="FungiDB:A1Q1_00104"/>
<dbReference type="RefSeq" id="XP_014184420.1">
    <property type="nucleotide sequence ID" value="XM_014328945.1"/>
</dbReference>
<keyword evidence="2" id="KW-1003">Cell membrane</keyword>
<feature type="transmembrane region" description="Helical" evidence="3">
    <location>
        <begin position="15"/>
        <end position="36"/>
    </location>
</feature>
<organism evidence="4 5">
    <name type="scientific">Trichosporon asahii var. asahii (strain ATCC 90039 / CBS 2479 / JCM 2466 / KCTC 7840 / NBRC 103889/ NCYC 2677 / UAMH 7654)</name>
    <name type="common">Yeast</name>
    <dbReference type="NCBI Taxonomy" id="1186058"/>
    <lineage>
        <taxon>Eukaryota</taxon>
        <taxon>Fungi</taxon>
        <taxon>Dikarya</taxon>
        <taxon>Basidiomycota</taxon>
        <taxon>Agaricomycotina</taxon>
        <taxon>Tremellomycetes</taxon>
        <taxon>Trichosporonales</taxon>
        <taxon>Trichosporonaceae</taxon>
        <taxon>Trichosporon</taxon>
    </lineage>
</organism>
<feature type="transmembrane region" description="Helical" evidence="3">
    <location>
        <begin position="304"/>
        <end position="323"/>
    </location>
</feature>
<dbReference type="AlphaFoldDB" id="J8TYE0"/>
<dbReference type="PANTHER" id="PTHR43702:SF3">
    <property type="entry name" value="PROTEIN TSGA"/>
    <property type="match status" value="1"/>
</dbReference>
<evidence type="ECO:0000313" key="5">
    <source>
        <dbReference type="Proteomes" id="UP000002748"/>
    </source>
</evidence>
<dbReference type="EMBL" id="ALBS01000009">
    <property type="protein sequence ID" value="EJT53097.1"/>
    <property type="molecule type" value="Genomic_DNA"/>
</dbReference>
<dbReference type="GeneID" id="25983618"/>
<evidence type="ECO:0000256" key="2">
    <source>
        <dbReference type="ARBA" id="ARBA00022475"/>
    </source>
</evidence>
<feature type="transmembrane region" description="Helical" evidence="3">
    <location>
        <begin position="329"/>
        <end position="350"/>
    </location>
</feature>
<evidence type="ECO:0000313" key="4">
    <source>
        <dbReference type="EMBL" id="EJT53097.1"/>
    </source>
</evidence>
<keyword evidence="3" id="KW-0472">Membrane</keyword>
<feature type="transmembrane region" description="Helical" evidence="3">
    <location>
        <begin position="236"/>
        <end position="258"/>
    </location>
</feature>
<dbReference type="PANTHER" id="PTHR43702">
    <property type="entry name" value="L-FUCOSE-PROTON SYMPORTER"/>
    <property type="match status" value="1"/>
</dbReference>
<dbReference type="OrthoDB" id="546893at2759"/>
<name>J8TYE0_TRIAS</name>
<dbReference type="Pfam" id="PF07690">
    <property type="entry name" value="MFS_1"/>
    <property type="match status" value="1"/>
</dbReference>
<dbReference type="HOGENOM" id="CLU_028452_3_0_1"/>
<keyword evidence="3" id="KW-0812">Transmembrane</keyword>
<dbReference type="SUPFAM" id="SSF103473">
    <property type="entry name" value="MFS general substrate transporter"/>
    <property type="match status" value="1"/>
</dbReference>
<dbReference type="GO" id="GO:0022857">
    <property type="term" value="F:transmembrane transporter activity"/>
    <property type="evidence" value="ECO:0007669"/>
    <property type="project" value="InterPro"/>
</dbReference>
<keyword evidence="3" id="KW-1133">Transmembrane helix</keyword>
<protein>
    <recommendedName>
        <fullName evidence="6">L-fucose transporter</fullName>
    </recommendedName>
</protein>
<dbReference type="InterPro" id="IPR036259">
    <property type="entry name" value="MFS_trans_sf"/>
</dbReference>
<feature type="transmembrane region" description="Helical" evidence="3">
    <location>
        <begin position="390"/>
        <end position="412"/>
    </location>
</feature>
<gene>
    <name evidence="4" type="ORF">A1Q1_00104</name>
</gene>
<proteinExistence type="predicted"/>